<dbReference type="GO" id="GO:0008168">
    <property type="term" value="F:methyltransferase activity"/>
    <property type="evidence" value="ECO:0007669"/>
    <property type="project" value="UniProtKB-KW"/>
</dbReference>
<evidence type="ECO:0000313" key="1">
    <source>
        <dbReference type="EMBL" id="RAK53430.1"/>
    </source>
</evidence>
<evidence type="ECO:0000313" key="2">
    <source>
        <dbReference type="Proteomes" id="UP000249254"/>
    </source>
</evidence>
<keyword evidence="1" id="KW-0489">Methyltransferase</keyword>
<gene>
    <name evidence="1" type="ORF">DJ017_02240</name>
</gene>
<dbReference type="OrthoDB" id="9810247at2"/>
<dbReference type="PANTHER" id="PTHR43861">
    <property type="entry name" value="TRANS-ACONITATE 2-METHYLTRANSFERASE-RELATED"/>
    <property type="match status" value="1"/>
</dbReference>
<dbReference type="AlphaFoldDB" id="A0A328AFD2"/>
<dbReference type="EMBL" id="QFYQ01000001">
    <property type="protein sequence ID" value="RAK53430.1"/>
    <property type="molecule type" value="Genomic_DNA"/>
</dbReference>
<proteinExistence type="predicted"/>
<accession>A0A328AFD2</accession>
<dbReference type="CDD" id="cd02440">
    <property type="entry name" value="AdoMet_MTases"/>
    <property type="match status" value="1"/>
</dbReference>
<dbReference type="GO" id="GO:0032259">
    <property type="term" value="P:methylation"/>
    <property type="evidence" value="ECO:0007669"/>
    <property type="project" value="UniProtKB-KW"/>
</dbReference>
<dbReference type="InterPro" id="IPR029063">
    <property type="entry name" value="SAM-dependent_MTases_sf"/>
</dbReference>
<dbReference type="PANTHER" id="PTHR43861:SF1">
    <property type="entry name" value="TRANS-ACONITATE 2-METHYLTRANSFERASE"/>
    <property type="match status" value="1"/>
</dbReference>
<dbReference type="RefSeq" id="WP_111527182.1">
    <property type="nucleotide sequence ID" value="NZ_JBHRSG010000001.1"/>
</dbReference>
<dbReference type="Proteomes" id="UP000249254">
    <property type="component" value="Unassembled WGS sequence"/>
</dbReference>
<reference evidence="2" key="1">
    <citation type="submission" date="2018-05" db="EMBL/GenBank/DDBJ databases">
        <authorList>
            <person name="Li X."/>
        </authorList>
    </citation>
    <scope>NUCLEOTIDE SEQUENCE [LARGE SCALE GENOMIC DNA]</scope>
    <source>
        <strain evidence="2">LX32</strain>
    </source>
</reference>
<keyword evidence="1" id="KW-0808">Transferase</keyword>
<comment type="caution">
    <text evidence="1">The sequence shown here is derived from an EMBL/GenBank/DDBJ whole genome shotgun (WGS) entry which is preliminary data.</text>
</comment>
<sequence>MERAVYDQMRVLQRDHWWFAARREILAGQIGRLPLPRPAQILEAGCGPGGNLEMLKRFGEVVAIEPDDESRAYAAETFGVDVRGGFLPQSAPDFGKAFDLVACFDVIEHVPDDAGAVARLGEYLKPGGYMVTTVPACPWMWSDHDAAHHHQRRYKLPAYRRLFEQAGLKVLRASHFNTLLFPPIAAVRLAKNAMGRTGGDEGMPGAPVNALLKTVFGAERGLLAAADLPFGVSILLIAQRPLQRPAE</sequence>
<dbReference type="Pfam" id="PF13489">
    <property type="entry name" value="Methyltransf_23"/>
    <property type="match status" value="1"/>
</dbReference>
<name>A0A328AFD2_9CAUL</name>
<protein>
    <submittedName>
        <fullName evidence="1">Class I SAM-dependent methyltransferase</fullName>
    </submittedName>
</protein>
<dbReference type="SUPFAM" id="SSF53335">
    <property type="entry name" value="S-adenosyl-L-methionine-dependent methyltransferases"/>
    <property type="match status" value="1"/>
</dbReference>
<organism evidence="1 2">
    <name type="scientific">Phenylobacterium soli</name>
    <dbReference type="NCBI Taxonomy" id="2170551"/>
    <lineage>
        <taxon>Bacteria</taxon>
        <taxon>Pseudomonadati</taxon>
        <taxon>Pseudomonadota</taxon>
        <taxon>Alphaproteobacteria</taxon>
        <taxon>Caulobacterales</taxon>
        <taxon>Caulobacteraceae</taxon>
        <taxon>Phenylobacterium</taxon>
    </lineage>
</organism>
<dbReference type="Gene3D" id="3.40.50.150">
    <property type="entry name" value="Vaccinia Virus protein VP39"/>
    <property type="match status" value="1"/>
</dbReference>
<keyword evidence="2" id="KW-1185">Reference proteome</keyword>